<keyword evidence="2" id="KW-1133">Transmembrane helix</keyword>
<dbReference type="InterPro" id="IPR013103">
    <property type="entry name" value="RVT_2"/>
</dbReference>
<name>A0A225WPF3_9STRA</name>
<evidence type="ECO:0000256" key="2">
    <source>
        <dbReference type="SAM" id="Phobius"/>
    </source>
</evidence>
<dbReference type="OrthoDB" id="127120at2759"/>
<feature type="domain" description="Reverse transcriptase Ty1/copia-type" evidence="3">
    <location>
        <begin position="249"/>
        <end position="354"/>
    </location>
</feature>
<organism evidence="4 5">
    <name type="scientific">Phytophthora megakarya</name>
    <dbReference type="NCBI Taxonomy" id="4795"/>
    <lineage>
        <taxon>Eukaryota</taxon>
        <taxon>Sar</taxon>
        <taxon>Stramenopiles</taxon>
        <taxon>Oomycota</taxon>
        <taxon>Peronosporomycetes</taxon>
        <taxon>Peronosporales</taxon>
        <taxon>Peronosporaceae</taxon>
        <taxon>Phytophthora</taxon>
    </lineage>
</organism>
<evidence type="ECO:0000313" key="4">
    <source>
        <dbReference type="EMBL" id="OWZ18857.1"/>
    </source>
</evidence>
<feature type="compositionally biased region" description="Acidic residues" evidence="1">
    <location>
        <begin position="115"/>
        <end position="140"/>
    </location>
</feature>
<protein>
    <submittedName>
        <fullName evidence="4">Integrase, catalytic core protein</fullName>
    </submittedName>
</protein>
<feature type="transmembrane region" description="Helical" evidence="2">
    <location>
        <begin position="272"/>
        <end position="292"/>
    </location>
</feature>
<feature type="region of interest" description="Disordered" evidence="1">
    <location>
        <begin position="115"/>
        <end position="149"/>
    </location>
</feature>
<dbReference type="Pfam" id="PF07727">
    <property type="entry name" value="RVT_2"/>
    <property type="match status" value="1"/>
</dbReference>
<proteinExistence type="predicted"/>
<dbReference type="Proteomes" id="UP000198211">
    <property type="component" value="Unassembled WGS sequence"/>
</dbReference>
<sequence>MLVDSGLPHRLWEFALQNATFIRNRIPRRKAEITPFERIFGRRPDVSNIPIFGQAVVARVPDQPRRKKKRFPHTRGQLRAFIGCAEDVKGLFVYAKGANRSIFYFPGLGRMLFEVDPDADDGDDRDDDGDDEQESDSEADQDGREGAFPSELAAVRRSERIARRTITQAQAFAVLGEIIREPLNLAEAKRSPRWPQWKQAIDDEVESLFANGTFERVEPPAGVRFLDHTSQFRLKTGADGTVAKRNPTLERFKARLCARGDKQIWIVHYTDTYAPVAGLVTVRVFLVIVAHYKMHMRQGDVPAAYVKANLLEEIYMKPVTGYEKAGDECIVWRLRKALYGLRQAGREWNREINSFK</sequence>
<evidence type="ECO:0000259" key="3">
    <source>
        <dbReference type="Pfam" id="PF07727"/>
    </source>
</evidence>
<gene>
    <name evidence="4" type="ORF">PHMEG_0006985</name>
</gene>
<reference evidence="5" key="1">
    <citation type="submission" date="2017-03" db="EMBL/GenBank/DDBJ databases">
        <title>Phytopthora megakarya and P. palmivora, two closely related causual agents of cacao black pod achieved similar genome size and gene model numbers by different mechanisms.</title>
        <authorList>
            <person name="Ali S."/>
            <person name="Shao J."/>
            <person name="Larry D.J."/>
            <person name="Kronmiller B."/>
            <person name="Shen D."/>
            <person name="Strem M.D."/>
            <person name="Melnick R.L."/>
            <person name="Guiltinan M.J."/>
            <person name="Tyler B.M."/>
            <person name="Meinhardt L.W."/>
            <person name="Bailey B.A."/>
        </authorList>
    </citation>
    <scope>NUCLEOTIDE SEQUENCE [LARGE SCALE GENOMIC DNA]</scope>
    <source>
        <strain evidence="5">zdho120</strain>
    </source>
</reference>
<evidence type="ECO:0000256" key="1">
    <source>
        <dbReference type="SAM" id="MobiDB-lite"/>
    </source>
</evidence>
<keyword evidence="5" id="KW-1185">Reference proteome</keyword>
<accession>A0A225WPF3</accession>
<keyword evidence="2" id="KW-0812">Transmembrane</keyword>
<evidence type="ECO:0000313" key="5">
    <source>
        <dbReference type="Proteomes" id="UP000198211"/>
    </source>
</evidence>
<dbReference type="STRING" id="4795.A0A225WPF3"/>
<dbReference type="EMBL" id="NBNE01000526">
    <property type="protein sequence ID" value="OWZ18857.1"/>
    <property type="molecule type" value="Genomic_DNA"/>
</dbReference>
<dbReference type="AlphaFoldDB" id="A0A225WPF3"/>
<keyword evidence="2" id="KW-0472">Membrane</keyword>
<comment type="caution">
    <text evidence="4">The sequence shown here is derived from an EMBL/GenBank/DDBJ whole genome shotgun (WGS) entry which is preliminary data.</text>
</comment>